<comment type="caution">
    <text evidence="6">The sequence shown here is derived from an EMBL/GenBank/DDBJ whole genome shotgun (WGS) entry which is preliminary data.</text>
</comment>
<protein>
    <submittedName>
        <fullName evidence="6">Uncharacterized protein</fullName>
    </submittedName>
</protein>
<feature type="transmembrane region" description="Helical" evidence="5">
    <location>
        <begin position="43"/>
        <end position="65"/>
    </location>
</feature>
<evidence type="ECO:0000256" key="5">
    <source>
        <dbReference type="SAM" id="Phobius"/>
    </source>
</evidence>
<name>A0AA36D3F3_9BILA</name>
<dbReference type="EMBL" id="CATQJA010002659">
    <property type="protein sequence ID" value="CAJ0580363.1"/>
    <property type="molecule type" value="Genomic_DNA"/>
</dbReference>
<feature type="non-terminal residue" evidence="6">
    <location>
        <position position="1"/>
    </location>
</feature>
<keyword evidence="4 5" id="KW-0472">Membrane</keyword>
<dbReference type="GO" id="GO:0016020">
    <property type="term" value="C:membrane"/>
    <property type="evidence" value="ECO:0007669"/>
    <property type="project" value="UniProtKB-SubCell"/>
</dbReference>
<keyword evidence="7" id="KW-1185">Reference proteome</keyword>
<dbReference type="Pfam" id="PF13520">
    <property type="entry name" value="AA_permease_2"/>
    <property type="match status" value="1"/>
</dbReference>
<evidence type="ECO:0000256" key="1">
    <source>
        <dbReference type="ARBA" id="ARBA00004141"/>
    </source>
</evidence>
<comment type="subcellular location">
    <subcellularLocation>
        <location evidence="1">Membrane</location>
        <topology evidence="1">Multi-pass membrane protein</topology>
    </subcellularLocation>
</comment>
<dbReference type="PANTHER" id="PTHR11785:SF502">
    <property type="entry name" value="AMINO ACID TRANSPORTER"/>
    <property type="match status" value="1"/>
</dbReference>
<dbReference type="GO" id="GO:0015179">
    <property type="term" value="F:L-amino acid transmembrane transporter activity"/>
    <property type="evidence" value="ECO:0007669"/>
    <property type="project" value="TreeGrafter"/>
</dbReference>
<keyword evidence="2 5" id="KW-0812">Transmembrane</keyword>
<evidence type="ECO:0000313" key="7">
    <source>
        <dbReference type="Proteomes" id="UP001177023"/>
    </source>
</evidence>
<organism evidence="6 7">
    <name type="scientific">Mesorhabditis spiculigera</name>
    <dbReference type="NCBI Taxonomy" id="96644"/>
    <lineage>
        <taxon>Eukaryota</taxon>
        <taxon>Metazoa</taxon>
        <taxon>Ecdysozoa</taxon>
        <taxon>Nematoda</taxon>
        <taxon>Chromadorea</taxon>
        <taxon>Rhabditida</taxon>
        <taxon>Rhabditina</taxon>
        <taxon>Rhabditomorpha</taxon>
        <taxon>Rhabditoidea</taxon>
        <taxon>Rhabditidae</taxon>
        <taxon>Mesorhabditinae</taxon>
        <taxon>Mesorhabditis</taxon>
    </lineage>
</organism>
<feature type="transmembrane region" description="Helical" evidence="5">
    <location>
        <begin position="12"/>
        <end position="31"/>
    </location>
</feature>
<evidence type="ECO:0000256" key="3">
    <source>
        <dbReference type="ARBA" id="ARBA00022989"/>
    </source>
</evidence>
<dbReference type="InterPro" id="IPR050598">
    <property type="entry name" value="AminoAcid_Transporter"/>
</dbReference>
<dbReference type="AlphaFoldDB" id="A0AA36D3F3"/>
<dbReference type="Proteomes" id="UP001177023">
    <property type="component" value="Unassembled WGS sequence"/>
</dbReference>
<dbReference type="Gene3D" id="1.20.1740.10">
    <property type="entry name" value="Amino acid/polyamine transporter I"/>
    <property type="match status" value="1"/>
</dbReference>
<gene>
    <name evidence="6" type="ORF">MSPICULIGERA_LOCUS18561</name>
</gene>
<dbReference type="PANTHER" id="PTHR11785">
    <property type="entry name" value="AMINO ACID TRANSPORTER"/>
    <property type="match status" value="1"/>
</dbReference>
<evidence type="ECO:0000256" key="2">
    <source>
        <dbReference type="ARBA" id="ARBA00022692"/>
    </source>
</evidence>
<evidence type="ECO:0000313" key="6">
    <source>
        <dbReference type="EMBL" id="CAJ0580363.1"/>
    </source>
</evidence>
<dbReference type="InterPro" id="IPR002293">
    <property type="entry name" value="AA/rel_permease1"/>
</dbReference>
<reference evidence="6" key="1">
    <citation type="submission" date="2023-06" db="EMBL/GenBank/DDBJ databases">
        <authorList>
            <person name="Delattre M."/>
        </authorList>
    </citation>
    <scope>NUCLEOTIDE SEQUENCE</scope>
    <source>
        <strain evidence="6">AF72</strain>
    </source>
</reference>
<accession>A0AA36D3F3</accession>
<feature type="transmembrane region" description="Helical" evidence="5">
    <location>
        <begin position="77"/>
        <end position="96"/>
    </location>
</feature>
<sequence length="103" mass="10803">MEAEPPKDAQMGVWTCMAYVVGNIVGSGVFITPGGVLEQTGSIGLSLAVWLGCGVISIMGAFAYIELATAIPDPGCDFAYSCYLGWEGVAFAFMLLRRAVGDE</sequence>
<proteinExistence type="predicted"/>
<evidence type="ECO:0000256" key="4">
    <source>
        <dbReference type="ARBA" id="ARBA00023136"/>
    </source>
</evidence>
<keyword evidence="3 5" id="KW-1133">Transmembrane helix</keyword>